<dbReference type="KEGG" id="dfa:DFA_10487"/>
<dbReference type="EMBL" id="GL883026">
    <property type="protein sequence ID" value="EGG15645.1"/>
    <property type="molecule type" value="Genomic_DNA"/>
</dbReference>
<accession>F4QAC6</accession>
<dbReference type="OMA" id="NDSDIWY"/>
<reference evidence="2" key="1">
    <citation type="journal article" date="2011" name="Genome Res.">
        <title>Phylogeny-wide analysis of social amoeba genomes highlights ancient origins for complex intercellular communication.</title>
        <authorList>
            <person name="Heidel A.J."/>
            <person name="Lawal H.M."/>
            <person name="Felder M."/>
            <person name="Schilde C."/>
            <person name="Helps N.R."/>
            <person name="Tunggal B."/>
            <person name="Rivero F."/>
            <person name="John U."/>
            <person name="Schleicher M."/>
            <person name="Eichinger L."/>
            <person name="Platzer M."/>
            <person name="Noegel A.A."/>
            <person name="Schaap P."/>
            <person name="Gloeckner G."/>
        </authorList>
    </citation>
    <scope>NUCLEOTIDE SEQUENCE [LARGE SCALE GENOMIC DNA]</scope>
    <source>
        <strain evidence="2">SH3</strain>
    </source>
</reference>
<dbReference type="RefSeq" id="XP_004354387.1">
    <property type="nucleotide sequence ID" value="XM_004354335.1"/>
</dbReference>
<dbReference type="GeneID" id="14866963"/>
<dbReference type="OrthoDB" id="17734at2759"/>
<evidence type="ECO:0000313" key="1">
    <source>
        <dbReference type="EMBL" id="EGG15645.1"/>
    </source>
</evidence>
<evidence type="ECO:0000313" key="2">
    <source>
        <dbReference type="Proteomes" id="UP000007797"/>
    </source>
</evidence>
<sequence length="137" mass="15779">MPLCQGDSCELLDLGTKVRIKLDEPIDYNTDQRLYGNFRSSDIKWNPEIKTIQDLMLKPSFPPLYKVNDSDIWYTKNQIQVVDKDEQKPSSIVVRGKPTTYKVLQIHQKDKSSGKDLNSTMTSTKLSTNLGNELKKW</sequence>
<organism evidence="1 2">
    <name type="scientific">Cavenderia fasciculata</name>
    <name type="common">Slime mold</name>
    <name type="synonym">Dictyostelium fasciculatum</name>
    <dbReference type="NCBI Taxonomy" id="261658"/>
    <lineage>
        <taxon>Eukaryota</taxon>
        <taxon>Amoebozoa</taxon>
        <taxon>Evosea</taxon>
        <taxon>Eumycetozoa</taxon>
        <taxon>Dictyostelia</taxon>
        <taxon>Acytosteliales</taxon>
        <taxon>Cavenderiaceae</taxon>
        <taxon>Cavenderia</taxon>
    </lineage>
</organism>
<dbReference type="Proteomes" id="UP000007797">
    <property type="component" value="Unassembled WGS sequence"/>
</dbReference>
<proteinExistence type="predicted"/>
<name>F4QAC6_CACFS</name>
<keyword evidence="2" id="KW-1185">Reference proteome</keyword>
<dbReference type="AlphaFoldDB" id="F4QAC6"/>
<protein>
    <submittedName>
        <fullName evidence="1">Uncharacterized protein</fullName>
    </submittedName>
</protein>
<gene>
    <name evidence="1" type="ORF">DFA_10487</name>
</gene>